<dbReference type="Proteomes" id="UP000199372">
    <property type="component" value="Unassembled WGS sequence"/>
</dbReference>
<gene>
    <name evidence="2" type="ORF">SAMN04488011_102426</name>
</gene>
<evidence type="ECO:0000313" key="3">
    <source>
        <dbReference type="Proteomes" id="UP000199372"/>
    </source>
</evidence>
<name>A0A1H8DPT8_9RHOB</name>
<reference evidence="3" key="1">
    <citation type="submission" date="2016-10" db="EMBL/GenBank/DDBJ databases">
        <authorList>
            <person name="Varghese N."/>
            <person name="Submissions S."/>
        </authorList>
    </citation>
    <scope>NUCLEOTIDE SEQUENCE [LARGE SCALE GENOMIC DNA]</scope>
    <source>
        <strain evidence="3">DSM 26893</strain>
    </source>
</reference>
<proteinExistence type="predicted"/>
<sequence>MTDENGKRTDRPAHEDKAKGKTKFDKPPTGDEAIAIDEEWPKNVRGPEGHAKKSDD</sequence>
<accession>A0A1H8DPT8</accession>
<feature type="region of interest" description="Disordered" evidence="1">
    <location>
        <begin position="1"/>
        <end position="56"/>
    </location>
</feature>
<evidence type="ECO:0000313" key="2">
    <source>
        <dbReference type="EMBL" id="SEN09223.1"/>
    </source>
</evidence>
<dbReference type="RefSeq" id="WP_175481670.1">
    <property type="nucleotide sequence ID" value="NZ_FOCM01000002.1"/>
</dbReference>
<protein>
    <submittedName>
        <fullName evidence="2">Uncharacterized protein</fullName>
    </submittedName>
</protein>
<keyword evidence="3" id="KW-1185">Reference proteome</keyword>
<dbReference type="AlphaFoldDB" id="A0A1H8DPT8"/>
<feature type="compositionally biased region" description="Basic and acidic residues" evidence="1">
    <location>
        <begin position="39"/>
        <end position="56"/>
    </location>
</feature>
<feature type="compositionally biased region" description="Basic and acidic residues" evidence="1">
    <location>
        <begin position="1"/>
        <end position="29"/>
    </location>
</feature>
<dbReference type="EMBL" id="FOCM01000002">
    <property type="protein sequence ID" value="SEN09223.1"/>
    <property type="molecule type" value="Genomic_DNA"/>
</dbReference>
<organism evidence="2 3">
    <name type="scientific">Palleronia pelagia</name>
    <dbReference type="NCBI Taxonomy" id="387096"/>
    <lineage>
        <taxon>Bacteria</taxon>
        <taxon>Pseudomonadati</taxon>
        <taxon>Pseudomonadota</taxon>
        <taxon>Alphaproteobacteria</taxon>
        <taxon>Rhodobacterales</taxon>
        <taxon>Roseobacteraceae</taxon>
        <taxon>Palleronia</taxon>
    </lineage>
</organism>
<evidence type="ECO:0000256" key="1">
    <source>
        <dbReference type="SAM" id="MobiDB-lite"/>
    </source>
</evidence>